<keyword evidence="14" id="KW-0472">Membrane</keyword>
<keyword evidence="6" id="KW-0808">Transferase</keyword>
<keyword evidence="5" id="KW-0934">Plastid</keyword>
<evidence type="ECO:0000256" key="11">
    <source>
        <dbReference type="ARBA" id="ARBA00022833"/>
    </source>
</evidence>
<dbReference type="SUPFAM" id="SSF144232">
    <property type="entry name" value="HIT/MYND zinc finger-like"/>
    <property type="match status" value="1"/>
</dbReference>
<evidence type="ECO:0000256" key="6">
    <source>
        <dbReference type="ARBA" id="ARBA00022679"/>
    </source>
</evidence>
<dbReference type="EMBL" id="JARKIB010000221">
    <property type="protein sequence ID" value="KAJ7722350.1"/>
    <property type="molecule type" value="Genomic_DNA"/>
</dbReference>
<comment type="caution">
    <text evidence="20">The sequence shown here is derived from an EMBL/GenBank/DDBJ whole genome shotgun (WGS) entry which is preliminary data.</text>
</comment>
<evidence type="ECO:0000256" key="15">
    <source>
        <dbReference type="ARBA" id="ARBA00024015"/>
    </source>
</evidence>
<evidence type="ECO:0000256" key="4">
    <source>
        <dbReference type="ARBA" id="ARBA00022528"/>
    </source>
</evidence>
<accession>A0AAD7MLM8</accession>
<keyword evidence="12" id="KW-0809">Transit peptide</keyword>
<keyword evidence="21" id="KW-1185">Reference proteome</keyword>
<evidence type="ECO:0000259" key="19">
    <source>
        <dbReference type="PROSITE" id="PS50865"/>
    </source>
</evidence>
<dbReference type="GO" id="GO:0010276">
    <property type="term" value="F:phytol kinase activity"/>
    <property type="evidence" value="ECO:0007669"/>
    <property type="project" value="UniProtKB-EC"/>
</dbReference>
<evidence type="ECO:0000313" key="20">
    <source>
        <dbReference type="EMBL" id="KAJ7722350.1"/>
    </source>
</evidence>
<comment type="similarity">
    <text evidence="3">Belongs to the polyprenol kinase family.</text>
</comment>
<evidence type="ECO:0000256" key="12">
    <source>
        <dbReference type="ARBA" id="ARBA00022946"/>
    </source>
</evidence>
<comment type="pathway">
    <text evidence="15">Cofactor biosynthesis; tocopherol biosynthesis.</text>
</comment>
<dbReference type="Gene3D" id="6.10.140.2220">
    <property type="match status" value="1"/>
</dbReference>
<keyword evidence="9 18" id="KW-0863">Zinc-finger</keyword>
<evidence type="ECO:0000256" key="14">
    <source>
        <dbReference type="ARBA" id="ARBA00023136"/>
    </source>
</evidence>
<evidence type="ECO:0000256" key="13">
    <source>
        <dbReference type="ARBA" id="ARBA00022989"/>
    </source>
</evidence>
<keyword evidence="7" id="KW-0812">Transmembrane</keyword>
<keyword evidence="4" id="KW-0150">Chloroplast</keyword>
<evidence type="ECO:0000256" key="3">
    <source>
        <dbReference type="ARBA" id="ARBA00010794"/>
    </source>
</evidence>
<evidence type="ECO:0000256" key="5">
    <source>
        <dbReference type="ARBA" id="ARBA00022640"/>
    </source>
</evidence>
<dbReference type="InterPro" id="IPR039606">
    <property type="entry name" value="Phytol/farnesol_kinase"/>
</dbReference>
<dbReference type="PROSITE" id="PS50865">
    <property type="entry name" value="ZF_MYND_2"/>
    <property type="match status" value="1"/>
</dbReference>
<name>A0AAD7MLM8_9AGAR</name>
<dbReference type="Proteomes" id="UP001215598">
    <property type="component" value="Unassembled WGS sequence"/>
</dbReference>
<keyword evidence="10" id="KW-0418">Kinase</keyword>
<comment type="catalytic activity">
    <reaction evidence="17">
        <text>phytol + CTP = phytyl phosphate + CDP + H(+)</text>
        <dbReference type="Rhea" id="RHEA:38055"/>
        <dbReference type="ChEBI" id="CHEBI:15378"/>
        <dbReference type="ChEBI" id="CHEBI:17327"/>
        <dbReference type="ChEBI" id="CHEBI:37563"/>
        <dbReference type="ChEBI" id="CHEBI:58069"/>
        <dbReference type="ChEBI" id="CHEBI:75483"/>
        <dbReference type="EC" id="2.7.1.182"/>
    </reaction>
</comment>
<organism evidence="20 21">
    <name type="scientific">Mycena metata</name>
    <dbReference type="NCBI Taxonomy" id="1033252"/>
    <lineage>
        <taxon>Eukaryota</taxon>
        <taxon>Fungi</taxon>
        <taxon>Dikarya</taxon>
        <taxon>Basidiomycota</taxon>
        <taxon>Agaricomycotina</taxon>
        <taxon>Agaricomycetes</taxon>
        <taxon>Agaricomycetidae</taxon>
        <taxon>Agaricales</taxon>
        <taxon>Marasmiineae</taxon>
        <taxon>Mycenaceae</taxon>
        <taxon>Mycena</taxon>
    </lineage>
</organism>
<dbReference type="EC" id="2.7.1.182" evidence="16"/>
<sequence length="615" mass="68650">MHPSLRLDNLSSLPLSARRTAISAAKGSIIHFQALLRYLATTQTLPWNYCLPIFYVYLDPAGIPSGEERDDKRVTLALAALNALRGLNQLYAPAGPDLWLRLWKWSAFLHAQSENLRHLPGEKNISLHVLYCIHLLRDDPTTATLIGRTVGVRTLVMDGWAALCNSEQGQDHPMFTYLATFLRALMGADQPANRAEILEATDGPTGLATLIVRSMQLFLPARRAALPEKVISFHQGIARFLFEFLNADSSPAICPALLSLGLVKPLTSTICCVADSTDPVVPKLLLGFFAILETLVAQPAPHRAIRDAITAGLLYGLVRALTLCPDAAGPGHPNSLWDMVTITLPAATVYRNVLVELEAHMSTVEQISNDPGFHSSSVYADWEDFVILAEERIEFMRDGRSRENISLNACDNLECGKIQERANFRRCSRCQQVFYCSPDCQKMDWKSGGHRTACLHLRRLRIKNSDLGARNLKFLRTLMQEESKSLTGPGELGDRLLYMRESGCDTICLFDFQEGPADSVFCPLADIREEDEDGDVLWDEHIARADRSGGRMDLHVMRVWDGNRARHLMFPQRSATSAVRDGLARICETITIQSEEDNALEELTEEVKDLIYIHQ</sequence>
<evidence type="ECO:0000256" key="7">
    <source>
        <dbReference type="ARBA" id="ARBA00022692"/>
    </source>
</evidence>
<evidence type="ECO:0000256" key="17">
    <source>
        <dbReference type="ARBA" id="ARBA00048889"/>
    </source>
</evidence>
<reference evidence="20" key="1">
    <citation type="submission" date="2023-03" db="EMBL/GenBank/DDBJ databases">
        <title>Massive genome expansion in bonnet fungi (Mycena s.s.) driven by repeated elements and novel gene families across ecological guilds.</title>
        <authorList>
            <consortium name="Lawrence Berkeley National Laboratory"/>
            <person name="Harder C.B."/>
            <person name="Miyauchi S."/>
            <person name="Viragh M."/>
            <person name="Kuo A."/>
            <person name="Thoen E."/>
            <person name="Andreopoulos B."/>
            <person name="Lu D."/>
            <person name="Skrede I."/>
            <person name="Drula E."/>
            <person name="Henrissat B."/>
            <person name="Morin E."/>
            <person name="Kohler A."/>
            <person name="Barry K."/>
            <person name="LaButti K."/>
            <person name="Morin E."/>
            <person name="Salamov A."/>
            <person name="Lipzen A."/>
            <person name="Mereny Z."/>
            <person name="Hegedus B."/>
            <person name="Baldrian P."/>
            <person name="Stursova M."/>
            <person name="Weitz H."/>
            <person name="Taylor A."/>
            <person name="Grigoriev I.V."/>
            <person name="Nagy L.G."/>
            <person name="Martin F."/>
            <person name="Kauserud H."/>
        </authorList>
    </citation>
    <scope>NUCLEOTIDE SEQUENCE</scope>
    <source>
        <strain evidence="20">CBHHK182m</strain>
    </source>
</reference>
<evidence type="ECO:0000256" key="2">
    <source>
        <dbReference type="ARBA" id="ARBA00004229"/>
    </source>
</evidence>
<dbReference type="GO" id="GO:0008270">
    <property type="term" value="F:zinc ion binding"/>
    <property type="evidence" value="ECO:0007669"/>
    <property type="project" value="UniProtKB-KW"/>
</dbReference>
<evidence type="ECO:0000313" key="21">
    <source>
        <dbReference type="Proteomes" id="UP001215598"/>
    </source>
</evidence>
<evidence type="ECO:0000256" key="8">
    <source>
        <dbReference type="ARBA" id="ARBA00022723"/>
    </source>
</evidence>
<dbReference type="Pfam" id="PF01753">
    <property type="entry name" value="zf-MYND"/>
    <property type="match status" value="1"/>
</dbReference>
<dbReference type="GO" id="GO:0016020">
    <property type="term" value="C:membrane"/>
    <property type="evidence" value="ECO:0007669"/>
    <property type="project" value="UniProtKB-SubCell"/>
</dbReference>
<protein>
    <recommendedName>
        <fullName evidence="16">phytol kinase</fullName>
        <ecNumber evidence="16">2.7.1.182</ecNumber>
    </recommendedName>
</protein>
<dbReference type="AlphaFoldDB" id="A0AAD7MLM8"/>
<comment type="subcellular location">
    <subcellularLocation>
        <location evidence="1">Membrane</location>
        <topology evidence="1">Multi-pass membrane protein</topology>
    </subcellularLocation>
    <subcellularLocation>
        <location evidence="2">Plastid</location>
        <location evidence="2">Chloroplast</location>
    </subcellularLocation>
</comment>
<dbReference type="PANTHER" id="PTHR32523">
    <property type="entry name" value="PHYTOL KINASE 1, CHLOROPLASTIC"/>
    <property type="match status" value="1"/>
</dbReference>
<dbReference type="InterPro" id="IPR002893">
    <property type="entry name" value="Znf_MYND"/>
</dbReference>
<evidence type="ECO:0000256" key="1">
    <source>
        <dbReference type="ARBA" id="ARBA00004141"/>
    </source>
</evidence>
<keyword evidence="11" id="KW-0862">Zinc</keyword>
<gene>
    <name evidence="20" type="ORF">B0H16DRAFT_1896199</name>
</gene>
<feature type="domain" description="MYND-type" evidence="19">
    <location>
        <begin position="412"/>
        <end position="454"/>
    </location>
</feature>
<keyword evidence="8" id="KW-0479">Metal-binding</keyword>
<evidence type="ECO:0000256" key="10">
    <source>
        <dbReference type="ARBA" id="ARBA00022777"/>
    </source>
</evidence>
<dbReference type="PANTHER" id="PTHR32523:SF8">
    <property type="entry name" value="DOLICHOL KINASE"/>
    <property type="match status" value="1"/>
</dbReference>
<keyword evidence="13" id="KW-1133">Transmembrane helix</keyword>
<proteinExistence type="inferred from homology"/>
<evidence type="ECO:0000256" key="16">
    <source>
        <dbReference type="ARBA" id="ARBA00039024"/>
    </source>
</evidence>
<evidence type="ECO:0000256" key="9">
    <source>
        <dbReference type="ARBA" id="ARBA00022771"/>
    </source>
</evidence>
<evidence type="ECO:0000256" key="18">
    <source>
        <dbReference type="PROSITE-ProRule" id="PRU00134"/>
    </source>
</evidence>